<feature type="transmembrane region" description="Helical" evidence="7">
    <location>
        <begin position="92"/>
        <end position="116"/>
    </location>
</feature>
<feature type="transmembrane region" description="Helical" evidence="7">
    <location>
        <begin position="340"/>
        <end position="361"/>
    </location>
</feature>
<sequence>MSKTVVCGSCDLVVNVDSRKGKFENICPRCGRRLNERNPADRTNIAIISFSAIQFLFISIFVPFMSISAMGINSGMSLYSIIYILGHKWGLLLYSFLFFTFFSPVIVLVSSLLICGFKFKPGILWSKIYQFCHSMCMVDVFVLGICVSLIKLTSLVDVDFYLGFYTTFVFSVLLLWCCIKFKPSMLWNLVKEQEEVKLKLGKTAIIQNVKKCTECGYYFHSESEIDICPRCHSKVEFRKNSCFSKCLALLLAAVILYLPSNLYPVMYTEFLGSTTGSNIIEGVIAMWEMKSYFVSLVILLASIFIPAFKIFSIAFILYVTRYSKIRIKKRVSRLFRFVMFIGRWSLIDVYVVIIMSSVVRITGFLSIYPGFAIICFCAVVLITVFSADEFDERLIWDSEII</sequence>
<comment type="subcellular location">
    <subcellularLocation>
        <location evidence="1">Cell inner membrane</location>
    </subcellularLocation>
</comment>
<keyword evidence="9" id="KW-1185">Reference proteome</keyword>
<dbReference type="AlphaFoldDB" id="A0A1T4V2N1"/>
<dbReference type="InterPro" id="IPR051800">
    <property type="entry name" value="PqiA-PqiB_transport"/>
</dbReference>
<feature type="transmembrane region" description="Helical" evidence="7">
    <location>
        <begin position="162"/>
        <end position="179"/>
    </location>
</feature>
<dbReference type="PANTHER" id="PTHR30462:SF3">
    <property type="entry name" value="INTERMEMBRANE TRANSPORT PROTEIN PQIA"/>
    <property type="match status" value="1"/>
</dbReference>
<keyword evidence="3" id="KW-0997">Cell inner membrane</keyword>
<dbReference type="EMBL" id="FUXX01000007">
    <property type="protein sequence ID" value="SKA59223.1"/>
    <property type="molecule type" value="Genomic_DNA"/>
</dbReference>
<proteinExistence type="predicted"/>
<keyword evidence="4 7" id="KW-0812">Transmembrane</keyword>
<evidence type="ECO:0000256" key="2">
    <source>
        <dbReference type="ARBA" id="ARBA00022475"/>
    </source>
</evidence>
<evidence type="ECO:0000256" key="5">
    <source>
        <dbReference type="ARBA" id="ARBA00022989"/>
    </source>
</evidence>
<organism evidence="8 9">
    <name type="scientific">Succinivibrio dextrinosolvens DSM 3072</name>
    <dbReference type="NCBI Taxonomy" id="1123324"/>
    <lineage>
        <taxon>Bacteria</taxon>
        <taxon>Pseudomonadati</taxon>
        <taxon>Pseudomonadota</taxon>
        <taxon>Gammaproteobacteria</taxon>
        <taxon>Aeromonadales</taxon>
        <taxon>Succinivibrionaceae</taxon>
        <taxon>Succinivibrio</taxon>
    </lineage>
</organism>
<evidence type="ECO:0000256" key="3">
    <source>
        <dbReference type="ARBA" id="ARBA00022519"/>
    </source>
</evidence>
<evidence type="ECO:0000256" key="1">
    <source>
        <dbReference type="ARBA" id="ARBA00004533"/>
    </source>
</evidence>
<feature type="transmembrane region" description="Helical" evidence="7">
    <location>
        <begin position="128"/>
        <end position="150"/>
    </location>
</feature>
<evidence type="ECO:0000256" key="6">
    <source>
        <dbReference type="ARBA" id="ARBA00023136"/>
    </source>
</evidence>
<feature type="transmembrane region" description="Helical" evidence="7">
    <location>
        <begin position="242"/>
        <end position="260"/>
    </location>
</feature>
<feature type="transmembrane region" description="Helical" evidence="7">
    <location>
        <begin position="367"/>
        <end position="387"/>
    </location>
</feature>
<dbReference type="GO" id="GO:0005886">
    <property type="term" value="C:plasma membrane"/>
    <property type="evidence" value="ECO:0007669"/>
    <property type="project" value="UniProtKB-SubCell"/>
</dbReference>
<dbReference type="PANTHER" id="PTHR30462">
    <property type="entry name" value="INTERMEMBRANE TRANSPORT PROTEIN PQIB-RELATED"/>
    <property type="match status" value="1"/>
</dbReference>
<dbReference type="Proteomes" id="UP000242432">
    <property type="component" value="Unassembled WGS sequence"/>
</dbReference>
<dbReference type="RefSeq" id="WP_031490840.1">
    <property type="nucleotide sequence ID" value="NZ_FUXX01000007.1"/>
</dbReference>
<evidence type="ECO:0000313" key="9">
    <source>
        <dbReference type="Proteomes" id="UP000242432"/>
    </source>
</evidence>
<name>A0A1T4V2N1_9GAMM</name>
<evidence type="ECO:0000256" key="7">
    <source>
        <dbReference type="SAM" id="Phobius"/>
    </source>
</evidence>
<dbReference type="InterPro" id="IPR007498">
    <property type="entry name" value="PqiA-like"/>
</dbReference>
<keyword evidence="6 7" id="KW-0472">Membrane</keyword>
<accession>A0A1T4V2N1</accession>
<keyword evidence="5 7" id="KW-1133">Transmembrane helix</keyword>
<gene>
    <name evidence="8" type="ORF">SAMN02745213_00633</name>
</gene>
<keyword evidence="2" id="KW-1003">Cell membrane</keyword>
<reference evidence="9" key="1">
    <citation type="submission" date="2017-02" db="EMBL/GenBank/DDBJ databases">
        <authorList>
            <person name="Varghese N."/>
            <person name="Submissions S."/>
        </authorList>
    </citation>
    <scope>NUCLEOTIDE SEQUENCE [LARGE SCALE GENOMIC DNA]</scope>
    <source>
        <strain evidence="9">DSM 3072</strain>
    </source>
</reference>
<feature type="transmembrane region" description="Helical" evidence="7">
    <location>
        <begin position="45"/>
        <end position="72"/>
    </location>
</feature>
<evidence type="ECO:0000313" key="8">
    <source>
        <dbReference type="EMBL" id="SKA59223.1"/>
    </source>
</evidence>
<evidence type="ECO:0000256" key="4">
    <source>
        <dbReference type="ARBA" id="ARBA00022692"/>
    </source>
</evidence>
<dbReference type="Pfam" id="PF04403">
    <property type="entry name" value="PqiA"/>
    <property type="match status" value="2"/>
</dbReference>
<feature type="transmembrane region" description="Helical" evidence="7">
    <location>
        <begin position="292"/>
        <end position="319"/>
    </location>
</feature>
<protein>
    <submittedName>
        <fullName evidence="8">Paraquat-inducible protein A</fullName>
    </submittedName>
</protein>